<dbReference type="AlphaFoldDB" id="A0A345E757"/>
<dbReference type="Gene3D" id="3.40.50.300">
    <property type="entry name" value="P-loop containing nucleotide triphosphate hydrolases"/>
    <property type="match status" value="1"/>
</dbReference>
<dbReference type="GeneID" id="37282503"/>
<dbReference type="RefSeq" id="WP_114587150.1">
    <property type="nucleotide sequence ID" value="NZ_CP031150.1"/>
</dbReference>
<protein>
    <submittedName>
        <fullName evidence="5">AAA family ATPase</fullName>
    </submittedName>
</protein>
<dbReference type="CDD" id="cd00009">
    <property type="entry name" value="AAA"/>
    <property type="match status" value="1"/>
</dbReference>
<dbReference type="Gene3D" id="1.10.8.80">
    <property type="entry name" value="Magnesium chelatase subunit I, C-Terminal domain"/>
    <property type="match status" value="1"/>
</dbReference>
<dbReference type="InterPro" id="IPR041628">
    <property type="entry name" value="ChlI/MoxR_AAA_lid"/>
</dbReference>
<dbReference type="InterPro" id="IPR027417">
    <property type="entry name" value="P-loop_NTPase"/>
</dbReference>
<dbReference type="KEGG" id="haj:DU500_03920"/>
<gene>
    <name evidence="5" type="ORF">DU500_03920</name>
</gene>
<evidence type="ECO:0000259" key="3">
    <source>
        <dbReference type="Pfam" id="PF07726"/>
    </source>
</evidence>
<dbReference type="FunFam" id="3.40.50.300:FF:000640">
    <property type="entry name" value="MoxR family ATPase"/>
    <property type="match status" value="1"/>
</dbReference>
<dbReference type="PANTHER" id="PTHR42759">
    <property type="entry name" value="MOXR FAMILY PROTEIN"/>
    <property type="match status" value="1"/>
</dbReference>
<dbReference type="Pfam" id="PF07726">
    <property type="entry name" value="AAA_3"/>
    <property type="match status" value="1"/>
</dbReference>
<dbReference type="GO" id="GO:0016887">
    <property type="term" value="F:ATP hydrolysis activity"/>
    <property type="evidence" value="ECO:0007669"/>
    <property type="project" value="InterPro"/>
</dbReference>
<feature type="domain" description="ChlI/MoxR AAA lid" evidence="4">
    <location>
        <begin position="233"/>
        <end position="303"/>
    </location>
</feature>
<evidence type="ECO:0000313" key="5">
    <source>
        <dbReference type="EMBL" id="AXG08029.1"/>
    </source>
</evidence>
<dbReference type="PIRSF" id="PIRSF002849">
    <property type="entry name" value="AAA_ATPase_chaperone_MoxR_prd"/>
    <property type="match status" value="1"/>
</dbReference>
<dbReference type="InterPro" id="IPR050764">
    <property type="entry name" value="CbbQ/NirQ/NorQ/GpvN"/>
</dbReference>
<dbReference type="SUPFAM" id="SSF52540">
    <property type="entry name" value="P-loop containing nucleoside triphosphate hydrolases"/>
    <property type="match status" value="1"/>
</dbReference>
<sequence length="318" mass="34235">MDVEAAAGVCSDIVDRVSEAVVADRTFLETVLAGMLARGHVLVEDVPGTGKTLTAIAFADALGLEFNRIQFTPDLLPSDITGTHVYDEHEGTFRFQRGPVFANVVLADEINRAPPKTQSALLEAMDEGQVSADGETFPLPDPFFVIATQNPVEQEGTFRLPEAQRDRFVVEVSMGYPDRAGELELLERRSNRTTTKPQVDAIVDAATVSDLRAVPETVTVEPAVREYLVDLARATREDDRVAVGVSPRGIQRFYEAARARAVVAGRSYVAPDDVKAVAPAVLTHRLVLTDEASIRGIDPAAVVSAVLDTVEVPAATAD</sequence>
<dbReference type="GO" id="GO:0005524">
    <property type="term" value="F:ATP binding"/>
    <property type="evidence" value="ECO:0007669"/>
    <property type="project" value="UniProtKB-KW"/>
</dbReference>
<name>A0A345E757_9EURY</name>
<dbReference type="PANTHER" id="PTHR42759:SF1">
    <property type="entry name" value="MAGNESIUM-CHELATASE SUBUNIT CHLD"/>
    <property type="match status" value="1"/>
</dbReference>
<feature type="domain" description="ATPase AAA-3" evidence="3">
    <location>
        <begin position="40"/>
        <end position="169"/>
    </location>
</feature>
<proteinExistence type="predicted"/>
<dbReference type="EMBL" id="CP031150">
    <property type="protein sequence ID" value="AXG08029.1"/>
    <property type="molecule type" value="Genomic_DNA"/>
</dbReference>
<evidence type="ECO:0000313" key="6">
    <source>
        <dbReference type="Proteomes" id="UP000253273"/>
    </source>
</evidence>
<dbReference type="InterPro" id="IPR011703">
    <property type="entry name" value="ATPase_AAA-3"/>
</dbReference>
<dbReference type="Proteomes" id="UP000253273">
    <property type="component" value="Chromosome"/>
</dbReference>
<organism evidence="5 6">
    <name type="scientific">Haloplanus rubicundus</name>
    <dbReference type="NCBI Taxonomy" id="1547898"/>
    <lineage>
        <taxon>Archaea</taxon>
        <taxon>Methanobacteriati</taxon>
        <taxon>Methanobacteriota</taxon>
        <taxon>Stenosarchaea group</taxon>
        <taxon>Halobacteria</taxon>
        <taxon>Halobacteriales</taxon>
        <taxon>Haloferacaceae</taxon>
        <taxon>Haloplanus</taxon>
    </lineage>
</organism>
<evidence type="ECO:0000256" key="2">
    <source>
        <dbReference type="ARBA" id="ARBA00022840"/>
    </source>
</evidence>
<keyword evidence="6" id="KW-1185">Reference proteome</keyword>
<reference evidence="5 6" key="1">
    <citation type="submission" date="2018-07" db="EMBL/GenBank/DDBJ databases">
        <title>Genome sequences of Haloplanus sp. CBA1113.</title>
        <authorList>
            <person name="Kim Y.B."/>
            <person name="Roh S.W."/>
        </authorList>
    </citation>
    <scope>NUCLEOTIDE SEQUENCE [LARGE SCALE GENOMIC DNA]</scope>
    <source>
        <strain evidence="5 6">CBA1113</strain>
    </source>
</reference>
<keyword evidence="1" id="KW-0547">Nucleotide-binding</keyword>
<accession>A0A345E757</accession>
<dbReference type="OrthoDB" id="24581at2157"/>
<evidence type="ECO:0000259" key="4">
    <source>
        <dbReference type="Pfam" id="PF17863"/>
    </source>
</evidence>
<dbReference type="Pfam" id="PF17863">
    <property type="entry name" value="AAA_lid_2"/>
    <property type="match status" value="1"/>
</dbReference>
<keyword evidence="2" id="KW-0067">ATP-binding</keyword>
<evidence type="ECO:0000256" key="1">
    <source>
        <dbReference type="ARBA" id="ARBA00022741"/>
    </source>
</evidence>